<gene>
    <name evidence="1" type="ORF">GCM10009425_00550</name>
</gene>
<evidence type="ECO:0000313" key="1">
    <source>
        <dbReference type="EMBL" id="GGL93420.1"/>
    </source>
</evidence>
<evidence type="ECO:0000313" key="2">
    <source>
        <dbReference type="Proteomes" id="UP000616499"/>
    </source>
</evidence>
<name>A0ABQ2GFN6_9PSED</name>
<keyword evidence="2" id="KW-1185">Reference proteome</keyword>
<dbReference type="InterPro" id="IPR010710">
    <property type="entry name" value="DUF1289"/>
</dbReference>
<proteinExistence type="predicted"/>
<accession>A0ABQ2GFN6</accession>
<reference evidence="2" key="1">
    <citation type="journal article" date="2019" name="Int. J. Syst. Evol. Microbiol.">
        <title>The Global Catalogue of Microorganisms (GCM) 10K type strain sequencing project: providing services to taxonomists for standard genome sequencing and annotation.</title>
        <authorList>
            <consortium name="The Broad Institute Genomics Platform"/>
            <consortium name="The Broad Institute Genome Sequencing Center for Infectious Disease"/>
            <person name="Wu L."/>
            <person name="Ma J."/>
        </authorList>
    </citation>
    <scope>NUCLEOTIDE SEQUENCE [LARGE SCALE GENOMIC DNA]</scope>
    <source>
        <strain evidence="2">JCM 13501</strain>
    </source>
</reference>
<dbReference type="Proteomes" id="UP000616499">
    <property type="component" value="Unassembled WGS sequence"/>
</dbReference>
<dbReference type="PANTHER" id="PTHR35175">
    <property type="entry name" value="DUF1289 DOMAIN-CONTAINING PROTEIN"/>
    <property type="match status" value="1"/>
</dbReference>
<sequence>MAALDMIENEKPVRSPCVQVCVLDEADICTGCQRTVQEISQWGRMTNAERHEVLRLCEERACAAGQYF</sequence>
<protein>
    <submittedName>
        <fullName evidence="1">DUF1289 domain-containing protein</fullName>
    </submittedName>
</protein>
<organism evidence="1 2">
    <name type="scientific">Pseudomonas asuensis</name>
    <dbReference type="NCBI Taxonomy" id="1825787"/>
    <lineage>
        <taxon>Bacteria</taxon>
        <taxon>Pseudomonadati</taxon>
        <taxon>Pseudomonadota</taxon>
        <taxon>Gammaproteobacteria</taxon>
        <taxon>Pseudomonadales</taxon>
        <taxon>Pseudomonadaceae</taxon>
        <taxon>Pseudomonas</taxon>
    </lineage>
</organism>
<dbReference type="EMBL" id="BMNW01000001">
    <property type="protein sequence ID" value="GGL93420.1"/>
    <property type="molecule type" value="Genomic_DNA"/>
</dbReference>
<dbReference type="Pfam" id="PF06945">
    <property type="entry name" value="DUF1289"/>
    <property type="match status" value="1"/>
</dbReference>
<comment type="caution">
    <text evidence="1">The sequence shown here is derived from an EMBL/GenBank/DDBJ whole genome shotgun (WGS) entry which is preliminary data.</text>
</comment>
<dbReference type="PANTHER" id="PTHR35175:SF2">
    <property type="entry name" value="DUF1289 DOMAIN-CONTAINING PROTEIN"/>
    <property type="match status" value="1"/>
</dbReference>